<gene>
    <name evidence="7" type="ORF">DAT39_012578</name>
</gene>
<organism evidence="7 8">
    <name type="scientific">Clarias magur</name>
    <name type="common">Asian catfish</name>
    <name type="synonym">Macropteronotus magur</name>
    <dbReference type="NCBI Taxonomy" id="1594786"/>
    <lineage>
        <taxon>Eukaryota</taxon>
        <taxon>Metazoa</taxon>
        <taxon>Chordata</taxon>
        <taxon>Craniata</taxon>
        <taxon>Vertebrata</taxon>
        <taxon>Euteleostomi</taxon>
        <taxon>Actinopterygii</taxon>
        <taxon>Neopterygii</taxon>
        <taxon>Teleostei</taxon>
        <taxon>Ostariophysi</taxon>
        <taxon>Siluriformes</taxon>
        <taxon>Clariidae</taxon>
        <taxon>Clarias</taxon>
    </lineage>
</organism>
<keyword evidence="7" id="KW-0436">Ligase</keyword>
<feature type="compositionally biased region" description="Polar residues" evidence="5">
    <location>
        <begin position="1"/>
        <end position="15"/>
    </location>
</feature>
<feature type="region of interest" description="Disordered" evidence="5">
    <location>
        <begin position="1"/>
        <end position="29"/>
    </location>
</feature>
<dbReference type="Gene3D" id="3.30.160.60">
    <property type="entry name" value="Classic Zinc Finger"/>
    <property type="match status" value="1"/>
</dbReference>
<dbReference type="AlphaFoldDB" id="A0A8J4ULG4"/>
<keyword evidence="3" id="KW-0862">Zinc</keyword>
<dbReference type="InterPro" id="IPR051051">
    <property type="entry name" value="E3_ubiq-ligase_TRIM/RNF"/>
</dbReference>
<keyword evidence="8" id="KW-1185">Reference proteome</keyword>
<protein>
    <submittedName>
        <fullName evidence="7">E3 ubiquitin/ISG15 ligase TRIM25-like</fullName>
    </submittedName>
</protein>
<dbReference type="PANTHER" id="PTHR25465:SF14">
    <property type="entry name" value="E3 UBIQUITIN-PROTEIN LIGASE TRIM65"/>
    <property type="match status" value="1"/>
</dbReference>
<evidence type="ECO:0000313" key="8">
    <source>
        <dbReference type="Proteomes" id="UP000727407"/>
    </source>
</evidence>
<dbReference type="Pfam" id="PF00643">
    <property type="entry name" value="zf-B_box"/>
    <property type="match status" value="1"/>
</dbReference>
<name>A0A8J4ULG4_CLAMG</name>
<dbReference type="CDD" id="cd19769">
    <property type="entry name" value="Bbox2_TRIM16-like"/>
    <property type="match status" value="1"/>
</dbReference>
<dbReference type="EMBL" id="QNUK01000223">
    <property type="protein sequence ID" value="KAF5897727.1"/>
    <property type="molecule type" value="Genomic_DNA"/>
</dbReference>
<dbReference type="SUPFAM" id="SSF57845">
    <property type="entry name" value="B-box zinc-binding domain"/>
    <property type="match status" value="1"/>
</dbReference>
<dbReference type="Pfam" id="PF25600">
    <property type="entry name" value="TRIM_CC"/>
    <property type="match status" value="1"/>
</dbReference>
<dbReference type="SUPFAM" id="SSF49899">
    <property type="entry name" value="Concanavalin A-like lectins/glucanases"/>
    <property type="match status" value="1"/>
</dbReference>
<dbReference type="Proteomes" id="UP000727407">
    <property type="component" value="Unassembled WGS sequence"/>
</dbReference>
<dbReference type="InterPro" id="IPR000315">
    <property type="entry name" value="Znf_B-box"/>
</dbReference>
<evidence type="ECO:0000256" key="4">
    <source>
        <dbReference type="PROSITE-ProRule" id="PRU00024"/>
    </source>
</evidence>
<evidence type="ECO:0000259" key="6">
    <source>
        <dbReference type="PROSITE" id="PS50119"/>
    </source>
</evidence>
<keyword evidence="2 4" id="KW-0863">Zinc-finger</keyword>
<dbReference type="PROSITE" id="PS50119">
    <property type="entry name" value="ZF_BBOX"/>
    <property type="match status" value="1"/>
</dbReference>
<dbReference type="InterPro" id="IPR058030">
    <property type="entry name" value="TRIM8/14/16/25/29/45/65_CC"/>
</dbReference>
<evidence type="ECO:0000313" key="7">
    <source>
        <dbReference type="EMBL" id="KAF5897727.1"/>
    </source>
</evidence>
<dbReference type="GO" id="GO:0016874">
    <property type="term" value="F:ligase activity"/>
    <property type="evidence" value="ECO:0007669"/>
    <property type="project" value="UniProtKB-KW"/>
</dbReference>
<comment type="caution">
    <text evidence="7">The sequence shown here is derived from an EMBL/GenBank/DDBJ whole genome shotgun (WGS) entry which is preliminary data.</text>
</comment>
<dbReference type="InterPro" id="IPR043136">
    <property type="entry name" value="B30.2/SPRY_sf"/>
</dbReference>
<dbReference type="SMART" id="SM00336">
    <property type="entry name" value="BBOX"/>
    <property type="match status" value="1"/>
</dbReference>
<keyword evidence="1" id="KW-0479">Metal-binding</keyword>
<reference evidence="7" key="1">
    <citation type="submission" date="2020-07" db="EMBL/GenBank/DDBJ databases">
        <title>Clarias magur genome sequencing, assembly and annotation.</title>
        <authorList>
            <person name="Kushwaha B."/>
            <person name="Kumar R."/>
            <person name="Das P."/>
            <person name="Joshi C.G."/>
            <person name="Kumar D."/>
            <person name="Nagpure N.S."/>
            <person name="Pandey M."/>
            <person name="Agarwal S."/>
            <person name="Srivastava S."/>
            <person name="Singh M."/>
            <person name="Sahoo L."/>
            <person name="Jayasankar P."/>
            <person name="Meher P.K."/>
            <person name="Koringa P.G."/>
            <person name="Iquebal M.A."/>
            <person name="Das S.P."/>
            <person name="Bit A."/>
            <person name="Patnaik S."/>
            <person name="Patel N."/>
            <person name="Shah T.M."/>
            <person name="Hinsu A."/>
            <person name="Jena J.K."/>
        </authorList>
    </citation>
    <scope>NUCLEOTIDE SEQUENCE</scope>
    <source>
        <strain evidence="7">CIFAMagur01</strain>
        <tissue evidence="7">Testis</tissue>
    </source>
</reference>
<evidence type="ECO:0000256" key="2">
    <source>
        <dbReference type="ARBA" id="ARBA00022771"/>
    </source>
</evidence>
<dbReference type="GO" id="GO:0008270">
    <property type="term" value="F:zinc ion binding"/>
    <property type="evidence" value="ECO:0007669"/>
    <property type="project" value="UniProtKB-KW"/>
</dbReference>
<evidence type="ECO:0000256" key="1">
    <source>
        <dbReference type="ARBA" id="ARBA00022723"/>
    </source>
</evidence>
<dbReference type="PANTHER" id="PTHR25465">
    <property type="entry name" value="B-BOX DOMAIN CONTAINING"/>
    <property type="match status" value="1"/>
</dbReference>
<evidence type="ECO:0000256" key="3">
    <source>
        <dbReference type="ARBA" id="ARBA00022833"/>
    </source>
</evidence>
<accession>A0A8J4ULG4</accession>
<dbReference type="OrthoDB" id="6270329at2759"/>
<proteinExistence type="predicted"/>
<evidence type="ECO:0000256" key="5">
    <source>
        <dbReference type="SAM" id="MobiDB-lite"/>
    </source>
</evidence>
<dbReference type="InterPro" id="IPR013320">
    <property type="entry name" value="ConA-like_dom_sf"/>
</dbReference>
<feature type="domain" description="B box-type" evidence="6">
    <location>
        <begin position="34"/>
        <end position="74"/>
    </location>
</feature>
<dbReference type="Gene3D" id="2.60.120.920">
    <property type="match status" value="1"/>
</dbReference>
<sequence>MNPSLQPSVGGSDDTTGPDEKTVQGGLYPQLPSTSPKLCPLHKQVLELYCCDDKQDVCEECSLVEHKGHRVVHPDEENEQELSKMKAKIQRSIQEREIIIGQTLPQIFEANKTAIQELQAENMVIFGEVMKNMELMRSQVMDVLQAYGASTDNRIESHHYKLQDEISQLHKQEDELNRLTNSQDSIQFLKTFDTTCDVDMGANAQLETLPQKSVLSGIRSALGVFREGLQDLCKGSLASIFRAGRETVLDAPKARRIGVYVDQQAGVLAFYRVSHNQAHQICCIETEFTGALYPGFRFWTGVGSTITICQLG</sequence>